<dbReference type="OrthoDB" id="10259622at2759"/>
<comment type="function">
    <text evidence="7">Required for the formation of a threonylcarbamoyl group on adenosine at position 37 (t(6)A37) in mitochondrial tRNAs that read codons beginning with adenine. Probably involved in the transfer of the threonylcarbamoyl moiety of threonylcarbamoyl-AMP (TC-AMP) to the N6 group of A37. Involved in mitochondrial genome maintenance.</text>
</comment>
<proteinExistence type="inferred from homology"/>
<keyword evidence="4 7" id="KW-0479">Metal-binding</keyword>
<dbReference type="Gene3D" id="3.30.420.40">
    <property type="match status" value="3"/>
</dbReference>
<accession>A3LSY4</accession>
<dbReference type="GO" id="GO:0072670">
    <property type="term" value="P:mitochondrial tRNA threonylcarbamoyladenosine modification"/>
    <property type="evidence" value="ECO:0007669"/>
    <property type="project" value="TreeGrafter"/>
</dbReference>
<dbReference type="InParanoid" id="A3LSY4"/>
<keyword evidence="7" id="KW-0496">Mitochondrion</keyword>
<evidence type="ECO:0000256" key="4">
    <source>
        <dbReference type="ARBA" id="ARBA00022723"/>
    </source>
</evidence>
<dbReference type="SUPFAM" id="SSF53067">
    <property type="entry name" value="Actin-like ATPase domain"/>
    <property type="match status" value="2"/>
</dbReference>
<dbReference type="STRING" id="322104.A3LSY4"/>
<evidence type="ECO:0000256" key="3">
    <source>
        <dbReference type="ARBA" id="ARBA00022694"/>
    </source>
</evidence>
<evidence type="ECO:0000313" key="9">
    <source>
        <dbReference type="EMBL" id="ABN66316.2"/>
    </source>
</evidence>
<dbReference type="AlphaFoldDB" id="A3LSY4"/>
<dbReference type="PANTHER" id="PTHR11735:SF6">
    <property type="entry name" value="TRNA N6-ADENOSINE THREONYLCARBAMOYLTRANSFERASE, MITOCHONDRIAL"/>
    <property type="match status" value="1"/>
</dbReference>
<dbReference type="GO" id="GO:0005739">
    <property type="term" value="C:mitochondrion"/>
    <property type="evidence" value="ECO:0007669"/>
    <property type="project" value="UniProtKB-SubCell"/>
</dbReference>
<evidence type="ECO:0000313" key="10">
    <source>
        <dbReference type="Proteomes" id="UP000002258"/>
    </source>
</evidence>
<dbReference type="GO" id="GO:0046872">
    <property type="term" value="F:metal ion binding"/>
    <property type="evidence" value="ECO:0007669"/>
    <property type="project" value="UniProtKB-KW"/>
</dbReference>
<dbReference type="PROSITE" id="PS01016">
    <property type="entry name" value="GLYCOPROTEASE"/>
    <property type="match status" value="1"/>
</dbReference>
<dbReference type="HAMAP" id="MF_01445">
    <property type="entry name" value="TsaD"/>
    <property type="match status" value="1"/>
</dbReference>
<sequence length="461" mass="51965">MSDEKQCLKASYLSPSYILLGDEYDLVQASQNISGQQNIEEQYTDYTAADFDYLSPNVQALLDRYSPLEPPKVIDQIKKTLDSADIGGIMPTAAYDFHLSTIGGLVDELCKKHGMNARNPPDLICVTRGPGMTGSLCSSTQFAKGLSVAWDVPIVGVHHMLGHLLIAQLPKTEQPWLGAPKYPFLSLLCSGGHTMLILSKSIQEHEIIVEVNDIAVGDSLDKCARELGLYGNMLGQELEKYINNFPEELKQEFDNVDIETRDNEYKFKLKMPFKGPGTGRVPKNIQFSFAQFLSAIQSYRIHYLNNEQFDNKTKQMIAYKTQETVFDHIVDRINVAFQKHGLDRSVYRNADGKFVGIQDFICSGGVAANRRLRQKLSSNLEYKEALRTDQDLAFHFPDLSLCTDNAIMIGVAGIEIFEKLRVKSDLNITPIRRWPMNQLLDVDGWVKVDDAEFNKVCKFEN</sequence>
<dbReference type="NCBIfam" id="TIGR00329">
    <property type="entry name" value="gcp_kae1"/>
    <property type="match status" value="1"/>
</dbReference>
<dbReference type="EMBL" id="CP000498">
    <property type="protein sequence ID" value="ABN66316.2"/>
    <property type="molecule type" value="Genomic_DNA"/>
</dbReference>
<dbReference type="PANTHER" id="PTHR11735">
    <property type="entry name" value="TRNA N6-ADENOSINE THREONYLCARBAMOYLTRANSFERASE"/>
    <property type="match status" value="1"/>
</dbReference>
<feature type="domain" description="Gcp-like" evidence="8">
    <location>
        <begin position="83"/>
        <end position="410"/>
    </location>
</feature>
<comment type="catalytic activity">
    <reaction evidence="6 7">
        <text>L-threonylcarbamoyladenylate + adenosine(37) in tRNA = N(6)-L-threonylcarbamoyladenosine(37) in tRNA + AMP + H(+)</text>
        <dbReference type="Rhea" id="RHEA:37059"/>
        <dbReference type="Rhea" id="RHEA-COMP:10162"/>
        <dbReference type="Rhea" id="RHEA-COMP:10163"/>
        <dbReference type="ChEBI" id="CHEBI:15378"/>
        <dbReference type="ChEBI" id="CHEBI:73682"/>
        <dbReference type="ChEBI" id="CHEBI:74411"/>
        <dbReference type="ChEBI" id="CHEBI:74418"/>
        <dbReference type="ChEBI" id="CHEBI:456215"/>
        <dbReference type="EC" id="2.3.1.234"/>
    </reaction>
</comment>
<dbReference type="HOGENOM" id="CLU_023208_4_1_1"/>
<dbReference type="GO" id="GO:0061711">
    <property type="term" value="F:tRNA N(6)-L-threonylcarbamoyladenine synthase activity"/>
    <property type="evidence" value="ECO:0007669"/>
    <property type="project" value="UniProtKB-EC"/>
</dbReference>
<dbReference type="KEGG" id="pic:PICST_31214"/>
<evidence type="ECO:0000256" key="5">
    <source>
        <dbReference type="ARBA" id="ARBA00023315"/>
    </source>
</evidence>
<dbReference type="InterPro" id="IPR017861">
    <property type="entry name" value="KAE1/TsaD"/>
</dbReference>
<protein>
    <recommendedName>
        <fullName evidence="1">N(6)-L-threonylcarbamoyladenine synthase</fullName>
        <ecNumber evidence="1">2.3.1.234</ecNumber>
    </recommendedName>
</protein>
<name>A3LSY4_PICST</name>
<reference evidence="9 10" key="1">
    <citation type="journal article" date="2007" name="Nat. Biotechnol.">
        <title>Genome sequence of the lignocellulose-bioconverting and xylose-fermenting yeast Pichia stipitis.</title>
        <authorList>
            <person name="Jeffries T.W."/>
            <person name="Grigoriev I.V."/>
            <person name="Grimwood J."/>
            <person name="Laplaza J.M."/>
            <person name="Aerts A."/>
            <person name="Salamov A."/>
            <person name="Schmutz J."/>
            <person name="Lindquist E."/>
            <person name="Dehal P."/>
            <person name="Shapiro H."/>
            <person name="Jin Y.S."/>
            <person name="Passoth V."/>
            <person name="Richardson P.M."/>
        </authorList>
    </citation>
    <scope>NUCLEOTIDE SEQUENCE [LARGE SCALE GENOMIC DNA]</scope>
    <source>
        <strain evidence="10">ATCC 58785 / CBS 6054 / NBRC 10063 / NRRL Y-11545</strain>
    </source>
</reference>
<comment type="cofactor">
    <cofactor evidence="7">
        <name>a divalent metal cation</name>
        <dbReference type="ChEBI" id="CHEBI:60240"/>
    </cofactor>
    <text evidence="7">Binds 1 divalent metal cation per subunit.</text>
</comment>
<dbReference type="GeneID" id="4838640"/>
<comment type="subunit">
    <text evidence="7">Homodimer.</text>
</comment>
<evidence type="ECO:0000256" key="6">
    <source>
        <dbReference type="ARBA" id="ARBA00048117"/>
    </source>
</evidence>
<evidence type="ECO:0000259" key="8">
    <source>
        <dbReference type="Pfam" id="PF00814"/>
    </source>
</evidence>
<dbReference type="Proteomes" id="UP000002258">
    <property type="component" value="Chromosome 4"/>
</dbReference>
<dbReference type="InterPro" id="IPR017860">
    <property type="entry name" value="Peptidase_M22_CS"/>
</dbReference>
<evidence type="ECO:0000256" key="7">
    <source>
        <dbReference type="HAMAP-Rule" id="MF_03179"/>
    </source>
</evidence>
<dbReference type="FunCoup" id="A3LSY4">
    <property type="interactions" value="426"/>
</dbReference>
<dbReference type="Pfam" id="PF00814">
    <property type="entry name" value="TsaD"/>
    <property type="match status" value="1"/>
</dbReference>
<dbReference type="OMA" id="KQKIGYH"/>
<dbReference type="eggNOG" id="KOG2707">
    <property type="taxonomic scope" value="Eukaryota"/>
</dbReference>
<keyword evidence="3 7" id="KW-0819">tRNA processing</keyword>
<evidence type="ECO:0000256" key="2">
    <source>
        <dbReference type="ARBA" id="ARBA00022679"/>
    </source>
</evidence>
<dbReference type="InterPro" id="IPR043129">
    <property type="entry name" value="ATPase_NBD"/>
</dbReference>
<keyword evidence="5 7" id="KW-0012">Acyltransferase</keyword>
<dbReference type="EC" id="2.3.1.234" evidence="1"/>
<dbReference type="InterPro" id="IPR000905">
    <property type="entry name" value="Gcp-like_dom"/>
</dbReference>
<organism evidence="9 10">
    <name type="scientific">Scheffersomyces stipitis (strain ATCC 58785 / CBS 6054 / NBRC 10063 / NRRL Y-11545)</name>
    <name type="common">Yeast</name>
    <name type="synonym">Pichia stipitis</name>
    <dbReference type="NCBI Taxonomy" id="322104"/>
    <lineage>
        <taxon>Eukaryota</taxon>
        <taxon>Fungi</taxon>
        <taxon>Dikarya</taxon>
        <taxon>Ascomycota</taxon>
        <taxon>Saccharomycotina</taxon>
        <taxon>Pichiomycetes</taxon>
        <taxon>Debaryomycetaceae</taxon>
        <taxon>Scheffersomyces</taxon>
    </lineage>
</organism>
<keyword evidence="10" id="KW-1185">Reference proteome</keyword>
<comment type="subcellular location">
    <subcellularLocation>
        <location evidence="7">Mitochondrion</location>
    </subcellularLocation>
</comment>
<evidence type="ECO:0000256" key="1">
    <source>
        <dbReference type="ARBA" id="ARBA00012156"/>
    </source>
</evidence>
<comment type="similarity">
    <text evidence="7">Belongs to the KAE1 / TsaD family.</text>
</comment>
<gene>
    <name evidence="7" type="primary">QRI7</name>
    <name evidence="9" type="ORF">PICST_31214</name>
</gene>
<dbReference type="InterPro" id="IPR022450">
    <property type="entry name" value="TsaD"/>
</dbReference>
<keyword evidence="2 7" id="KW-0808">Transferase</keyword>
<dbReference type="PRINTS" id="PR00789">
    <property type="entry name" value="OSIALOPTASE"/>
</dbReference>
<dbReference type="RefSeq" id="XP_001384345.2">
    <property type="nucleotide sequence ID" value="XM_001384308.1"/>
</dbReference>